<dbReference type="EMBL" id="CAJOBE010004907">
    <property type="protein sequence ID" value="CAF3952626.1"/>
    <property type="molecule type" value="Genomic_DNA"/>
</dbReference>
<dbReference type="PANTHER" id="PTHR31901:SF9">
    <property type="entry name" value="GH3 DOMAIN-CONTAINING PROTEIN"/>
    <property type="match status" value="1"/>
</dbReference>
<dbReference type="Pfam" id="PF23572">
    <property type="entry name" value="GH3_C"/>
    <property type="match status" value="1"/>
</dbReference>
<reference evidence="4" key="1">
    <citation type="submission" date="2021-02" db="EMBL/GenBank/DDBJ databases">
        <authorList>
            <person name="Nowell W R."/>
        </authorList>
    </citation>
    <scope>NUCLEOTIDE SEQUENCE</scope>
</reference>
<evidence type="ECO:0000313" key="5">
    <source>
        <dbReference type="EMBL" id="CAF3952626.1"/>
    </source>
</evidence>
<dbReference type="Proteomes" id="UP000663882">
    <property type="component" value="Unassembled WGS sequence"/>
</dbReference>
<dbReference type="InterPro" id="IPR004993">
    <property type="entry name" value="GH3"/>
</dbReference>
<evidence type="ECO:0000313" key="6">
    <source>
        <dbReference type="Proteomes" id="UP000663889"/>
    </source>
</evidence>
<dbReference type="GO" id="GO:0016881">
    <property type="term" value="F:acid-amino acid ligase activity"/>
    <property type="evidence" value="ECO:0007669"/>
    <property type="project" value="TreeGrafter"/>
</dbReference>
<feature type="domain" description="GH3 middle" evidence="1">
    <location>
        <begin position="204"/>
        <end position="267"/>
    </location>
</feature>
<dbReference type="EMBL" id="CAJNOO010003745">
    <property type="protein sequence ID" value="CAF1352927.1"/>
    <property type="molecule type" value="Genomic_DNA"/>
</dbReference>
<dbReference type="InterPro" id="IPR055377">
    <property type="entry name" value="GH3_M"/>
</dbReference>
<evidence type="ECO:0000259" key="2">
    <source>
        <dbReference type="Pfam" id="PF23572"/>
    </source>
</evidence>
<dbReference type="PANTHER" id="PTHR31901">
    <property type="entry name" value="GH3 DOMAIN-CONTAINING PROTEIN"/>
    <property type="match status" value="1"/>
</dbReference>
<protein>
    <submittedName>
        <fullName evidence="4">Uncharacterized protein</fullName>
    </submittedName>
</protein>
<proteinExistence type="predicted"/>
<dbReference type="EMBL" id="CAJNOU010003340">
    <property type="protein sequence ID" value="CAF1385223.1"/>
    <property type="molecule type" value="Genomic_DNA"/>
</dbReference>
<dbReference type="InterPro" id="IPR055378">
    <property type="entry name" value="GH3_C"/>
</dbReference>
<organism evidence="4 6">
    <name type="scientific">Rotaria sordida</name>
    <dbReference type="NCBI Taxonomy" id="392033"/>
    <lineage>
        <taxon>Eukaryota</taxon>
        <taxon>Metazoa</taxon>
        <taxon>Spiralia</taxon>
        <taxon>Gnathifera</taxon>
        <taxon>Rotifera</taxon>
        <taxon>Eurotatoria</taxon>
        <taxon>Bdelloidea</taxon>
        <taxon>Philodinida</taxon>
        <taxon>Philodinidae</taxon>
        <taxon>Rotaria</taxon>
    </lineage>
</organism>
<evidence type="ECO:0000313" key="4">
    <source>
        <dbReference type="EMBL" id="CAF1385223.1"/>
    </source>
</evidence>
<feature type="domain" description="GH3 C-terminal" evidence="2">
    <location>
        <begin position="308"/>
        <end position="435"/>
    </location>
</feature>
<name>A0A815JS15_9BILA</name>
<evidence type="ECO:0000313" key="3">
    <source>
        <dbReference type="EMBL" id="CAF1352927.1"/>
    </source>
</evidence>
<sequence>MGPVTQYFSANPTIPRTRSLLSINNTLTLDIIEGIYDFDTSAFVQLVFALAIPDVSSYTVYFAPGFIHTMKLIENYFEEMSLCISSANFDQSSLVQKNIVDPDFRTTLNQTLNEVIAQYGGQTYRLERAEHIRYECLKKNVPGLLHRLWPNMIYASTTIGSTFSMYKEVVQYYCGERLTLINLLVYGTSESFFGCIASIHTDEYLLLPTSAFFEFIKEEDIQQAQPKTLLLSELEPGHRYEVVCTTDGGLVRYRMGDVINCTRFYSRANDLISLPEEPLDTPRIPLISLAYRVGNVLSIFGEKITEQHMMNALQQTTRQWRERGTPVDLHDFTSCPKLDVFPAKYVIFVELIEDQGYKINAQQLRILQNTASAEVDQQLCKTNQGYTKSRSATKLDSLDCIFVRTGTFSTFKVKFLMTDRTSPVQIKPRRILKNEDHIRFFYDNQIDISSS</sequence>
<dbReference type="Proteomes" id="UP000663889">
    <property type="component" value="Unassembled WGS sequence"/>
</dbReference>
<dbReference type="Pfam" id="PF03321">
    <property type="entry name" value="GH3"/>
    <property type="match status" value="1"/>
</dbReference>
<gene>
    <name evidence="5" type="ORF">FNK824_LOCUS23314</name>
    <name evidence="3" type="ORF">RFH988_LOCUS32399</name>
    <name evidence="4" type="ORF">SEV965_LOCUS30628</name>
</gene>
<accession>A0A815JS15</accession>
<dbReference type="OrthoDB" id="10004661at2759"/>
<dbReference type="AlphaFoldDB" id="A0A815JS15"/>
<dbReference type="GO" id="GO:0005737">
    <property type="term" value="C:cytoplasm"/>
    <property type="evidence" value="ECO:0007669"/>
    <property type="project" value="TreeGrafter"/>
</dbReference>
<comment type="caution">
    <text evidence="4">The sequence shown here is derived from an EMBL/GenBank/DDBJ whole genome shotgun (WGS) entry which is preliminary data.</text>
</comment>
<dbReference type="Proteomes" id="UP000663874">
    <property type="component" value="Unassembled WGS sequence"/>
</dbReference>
<evidence type="ECO:0000259" key="1">
    <source>
        <dbReference type="Pfam" id="PF23571"/>
    </source>
</evidence>
<dbReference type="Pfam" id="PF23571">
    <property type="entry name" value="GH3_M"/>
    <property type="match status" value="1"/>
</dbReference>